<sequence length="71" mass="8175">MSKLYKALDKQDIESGDKCWLVNDRGVAVSYWHHPDEEEVKVNMIAEGSFLYSSLARFKNDAIDPVLVSEW</sequence>
<accession>A0AAE7VJU5</accession>
<reference evidence="1" key="1">
    <citation type="journal article" date="2021" name="Microbiol. Resour. Announc.">
        <title>Complete Genome Sequence of the Virulent Klebsiella pneumoniae Phage Geezett Infecting Multidrug-Resistant Clinical Strains.</title>
        <authorList>
            <person name="Loh B."/>
            <person name="Zhang L."/>
            <person name="Hua X."/>
            <person name="Yu Y."/>
            <person name="Ma L."/>
            <person name="Wang X."/>
            <person name="Manohar P."/>
            <person name="Nachimuthu R."/>
            <person name="Martins W.M.B.S."/>
            <person name="Toleman M.A."/>
            <person name="Leptihn S."/>
        </authorList>
    </citation>
    <scope>NUCLEOTIDE SEQUENCE</scope>
</reference>
<dbReference type="EMBL" id="MZ504995">
    <property type="protein sequence ID" value="QXV72126.1"/>
    <property type="molecule type" value="Genomic_DNA"/>
</dbReference>
<evidence type="ECO:0000313" key="2">
    <source>
        <dbReference type="Proteomes" id="UP000828192"/>
    </source>
</evidence>
<protein>
    <submittedName>
        <fullName evidence="1">Uncharacterized protein</fullName>
    </submittedName>
</protein>
<organism evidence="1 2">
    <name type="scientific">Klebsiella phage Geezett</name>
    <dbReference type="NCBI Taxonomy" id="2861002"/>
    <lineage>
        <taxon>Viruses</taxon>
        <taxon>Duplodnaviria</taxon>
        <taxon>Heunggongvirae</taxon>
        <taxon>Uroviricota</taxon>
        <taxon>Caudoviricetes</taxon>
        <taxon>Jameshumphriesvirinae</taxon>
        <taxon>Geezettvirus</taxon>
        <taxon>Geezettvirus geezett</taxon>
    </lineage>
</organism>
<gene>
    <name evidence="1" type="ORF">Geezett_054</name>
</gene>
<proteinExistence type="predicted"/>
<keyword evidence="2" id="KW-1185">Reference proteome</keyword>
<evidence type="ECO:0000313" key="1">
    <source>
        <dbReference type="EMBL" id="QXV72126.1"/>
    </source>
</evidence>
<dbReference type="Proteomes" id="UP000828192">
    <property type="component" value="Segment"/>
</dbReference>
<name>A0AAE7VJU5_9CAUD</name>